<gene>
    <name evidence="6" type="primary">lptE</name>
    <name evidence="7" type="ORF">MIT9_P2301</name>
</gene>
<accession>A0AAU9CI87</accession>
<dbReference type="AlphaFoldDB" id="A0AAU9CI87"/>
<evidence type="ECO:0000256" key="6">
    <source>
        <dbReference type="HAMAP-Rule" id="MF_01186"/>
    </source>
</evidence>
<dbReference type="EMBL" id="AP024714">
    <property type="protein sequence ID" value="BCX82715.1"/>
    <property type="molecule type" value="Genomic_DNA"/>
</dbReference>
<keyword evidence="2 6" id="KW-0472">Membrane</keyword>
<evidence type="ECO:0000313" key="7">
    <source>
        <dbReference type="EMBL" id="BCX82715.1"/>
    </source>
</evidence>
<proteinExistence type="inferred from homology"/>
<comment type="similarity">
    <text evidence="6">Belongs to the LptE lipoprotein family.</text>
</comment>
<evidence type="ECO:0000256" key="1">
    <source>
        <dbReference type="ARBA" id="ARBA00022729"/>
    </source>
</evidence>
<keyword evidence="5 6" id="KW-0449">Lipoprotein</keyword>
<dbReference type="InterPro" id="IPR007485">
    <property type="entry name" value="LPS_assembly_LptE"/>
</dbReference>
<evidence type="ECO:0000313" key="8">
    <source>
        <dbReference type="Proteomes" id="UP001321825"/>
    </source>
</evidence>
<dbReference type="GO" id="GO:0015920">
    <property type="term" value="P:lipopolysaccharide transport"/>
    <property type="evidence" value="ECO:0007669"/>
    <property type="project" value="TreeGrafter"/>
</dbReference>
<name>A0AAU9CI87_9GAMM</name>
<sequence length="163" mass="18192">MRLMPLLIALLLTGCGFHLRGAVELPPDKRVVALQGIGLDDPFARDLAMLLDLAGGRLTGDPAQAGSVVIIHGIDQRRQVVSLDEHGKAIEFELIYQVRFEARTADGKPLLPLQSITLRRIYLNTQLQAIGKAEEESLIREEMRREAARTLLRRLQRALEHAD</sequence>
<reference evidence="8" key="1">
    <citation type="journal article" date="2024" name="Int. J. Syst. Evol. Microbiol.">
        <title>Methylomarinovum tepidoasis sp. nov., a moderately thermophilic methanotroph of the family Methylothermaceae isolated from a deep-sea hydrothermal field.</title>
        <authorList>
            <person name="Hirayama H."/>
            <person name="Takaki Y."/>
            <person name="Abe M."/>
            <person name="Miyazaki M."/>
            <person name="Uematsu K."/>
            <person name="Matsui Y."/>
            <person name="Takai K."/>
        </authorList>
    </citation>
    <scope>NUCLEOTIDE SEQUENCE [LARGE SCALE GENOMIC DNA]</scope>
    <source>
        <strain evidence="8">IT-9</strain>
    </source>
</reference>
<dbReference type="GO" id="GO:0009279">
    <property type="term" value="C:cell outer membrane"/>
    <property type="evidence" value="ECO:0007669"/>
    <property type="project" value="UniProtKB-SubCell"/>
</dbReference>
<comment type="subunit">
    <text evidence="6">Component of the lipopolysaccharide transport and assembly complex. Interacts with LptD.</text>
</comment>
<dbReference type="GO" id="GO:1990351">
    <property type="term" value="C:transporter complex"/>
    <property type="evidence" value="ECO:0007669"/>
    <property type="project" value="TreeGrafter"/>
</dbReference>
<keyword evidence="4 6" id="KW-0998">Cell outer membrane</keyword>
<dbReference type="HAMAP" id="MF_01186">
    <property type="entry name" value="LPS_assembly_LptE"/>
    <property type="match status" value="1"/>
</dbReference>
<dbReference type="PANTHER" id="PTHR38098:SF1">
    <property type="entry name" value="LPS-ASSEMBLY LIPOPROTEIN LPTE"/>
    <property type="match status" value="1"/>
</dbReference>
<protein>
    <recommendedName>
        <fullName evidence="6">LPS-assembly lipoprotein LptE</fullName>
    </recommendedName>
</protein>
<keyword evidence="3 6" id="KW-0564">Palmitate</keyword>
<comment type="subcellular location">
    <subcellularLocation>
        <location evidence="6">Cell outer membrane</location>
        <topology evidence="6">Lipid-anchor</topology>
    </subcellularLocation>
</comment>
<evidence type="ECO:0000256" key="2">
    <source>
        <dbReference type="ARBA" id="ARBA00023136"/>
    </source>
</evidence>
<dbReference type="PROSITE" id="PS51257">
    <property type="entry name" value="PROKAR_LIPOPROTEIN"/>
    <property type="match status" value="1"/>
</dbReference>
<evidence type="ECO:0000256" key="4">
    <source>
        <dbReference type="ARBA" id="ARBA00023237"/>
    </source>
</evidence>
<dbReference type="KEGG" id="mcau:MIT9_P2301"/>
<evidence type="ECO:0000256" key="5">
    <source>
        <dbReference type="ARBA" id="ARBA00023288"/>
    </source>
</evidence>
<comment type="function">
    <text evidence="6">Together with LptD, is involved in the assembly of lipopolysaccharide (LPS) at the surface of the outer membrane. Required for the proper assembly of LptD. Binds LPS and may serve as the LPS recognition site at the outer membrane.</text>
</comment>
<keyword evidence="1 6" id="KW-0732">Signal</keyword>
<dbReference type="GO" id="GO:0043165">
    <property type="term" value="P:Gram-negative-bacterium-type cell outer membrane assembly"/>
    <property type="evidence" value="ECO:0007669"/>
    <property type="project" value="UniProtKB-UniRule"/>
</dbReference>
<dbReference type="Pfam" id="PF04390">
    <property type="entry name" value="LptE"/>
    <property type="match status" value="1"/>
</dbReference>
<keyword evidence="8" id="KW-1185">Reference proteome</keyword>
<organism evidence="7 8">
    <name type="scientific">Methylomarinovum caldicuralii</name>
    <dbReference type="NCBI Taxonomy" id="438856"/>
    <lineage>
        <taxon>Bacteria</taxon>
        <taxon>Pseudomonadati</taxon>
        <taxon>Pseudomonadota</taxon>
        <taxon>Gammaproteobacteria</taxon>
        <taxon>Methylococcales</taxon>
        <taxon>Methylothermaceae</taxon>
        <taxon>Methylomarinovum</taxon>
    </lineage>
</organism>
<evidence type="ECO:0000256" key="3">
    <source>
        <dbReference type="ARBA" id="ARBA00023139"/>
    </source>
</evidence>
<dbReference type="Proteomes" id="UP001321825">
    <property type="component" value="Chromosome"/>
</dbReference>
<dbReference type="PANTHER" id="PTHR38098">
    <property type="entry name" value="LPS-ASSEMBLY LIPOPROTEIN LPTE"/>
    <property type="match status" value="1"/>
</dbReference>
<dbReference type="Gene3D" id="3.30.160.150">
    <property type="entry name" value="Lipoprotein like domain"/>
    <property type="match status" value="1"/>
</dbReference>
<dbReference type="GO" id="GO:0001530">
    <property type="term" value="F:lipopolysaccharide binding"/>
    <property type="evidence" value="ECO:0007669"/>
    <property type="project" value="TreeGrafter"/>
</dbReference>